<name>A0AAV4D0M0_9GAST</name>
<sequence length="172" mass="19881">MKTYRTKIKCLNNSKDQQQRTAQSPEETNEINTCRRTDRSRSTVARFEGEAFSPKQSRICQEKTKPEEVNKKEFFQRPVPVRQGKQTCQSRYMWRHKRMLREITMAICDAKGLSVQPKARVLVFKLEPNLGVEGPLAWILRGGGYWVGGMTMKFQPISPNRTGILKSAKTEE</sequence>
<evidence type="ECO:0000313" key="2">
    <source>
        <dbReference type="EMBL" id="GFO37611.1"/>
    </source>
</evidence>
<evidence type="ECO:0000313" key="3">
    <source>
        <dbReference type="Proteomes" id="UP000735302"/>
    </source>
</evidence>
<reference evidence="2 3" key="1">
    <citation type="journal article" date="2021" name="Elife">
        <title>Chloroplast acquisition without the gene transfer in kleptoplastic sea slugs, Plakobranchus ocellatus.</title>
        <authorList>
            <person name="Maeda T."/>
            <person name="Takahashi S."/>
            <person name="Yoshida T."/>
            <person name="Shimamura S."/>
            <person name="Takaki Y."/>
            <person name="Nagai Y."/>
            <person name="Toyoda A."/>
            <person name="Suzuki Y."/>
            <person name="Arimoto A."/>
            <person name="Ishii H."/>
            <person name="Satoh N."/>
            <person name="Nishiyama T."/>
            <person name="Hasebe M."/>
            <person name="Maruyama T."/>
            <person name="Minagawa J."/>
            <person name="Obokata J."/>
            <person name="Shigenobu S."/>
        </authorList>
    </citation>
    <scope>NUCLEOTIDE SEQUENCE [LARGE SCALE GENOMIC DNA]</scope>
</reference>
<accession>A0AAV4D0M0</accession>
<proteinExistence type="predicted"/>
<organism evidence="2 3">
    <name type="scientific">Plakobranchus ocellatus</name>
    <dbReference type="NCBI Taxonomy" id="259542"/>
    <lineage>
        <taxon>Eukaryota</taxon>
        <taxon>Metazoa</taxon>
        <taxon>Spiralia</taxon>
        <taxon>Lophotrochozoa</taxon>
        <taxon>Mollusca</taxon>
        <taxon>Gastropoda</taxon>
        <taxon>Heterobranchia</taxon>
        <taxon>Euthyneura</taxon>
        <taxon>Panpulmonata</taxon>
        <taxon>Sacoglossa</taxon>
        <taxon>Placobranchoidea</taxon>
        <taxon>Plakobranchidae</taxon>
        <taxon>Plakobranchus</taxon>
    </lineage>
</organism>
<evidence type="ECO:0000256" key="1">
    <source>
        <dbReference type="SAM" id="MobiDB-lite"/>
    </source>
</evidence>
<dbReference type="Proteomes" id="UP000735302">
    <property type="component" value="Unassembled WGS sequence"/>
</dbReference>
<comment type="caution">
    <text evidence="2">The sequence shown here is derived from an EMBL/GenBank/DDBJ whole genome shotgun (WGS) entry which is preliminary data.</text>
</comment>
<feature type="region of interest" description="Disordered" evidence="1">
    <location>
        <begin position="1"/>
        <end position="40"/>
    </location>
</feature>
<dbReference type="EMBL" id="BLXT01007282">
    <property type="protein sequence ID" value="GFO37611.1"/>
    <property type="molecule type" value="Genomic_DNA"/>
</dbReference>
<feature type="compositionally biased region" description="Polar residues" evidence="1">
    <location>
        <begin position="11"/>
        <end position="32"/>
    </location>
</feature>
<gene>
    <name evidence="2" type="ORF">PoB_006411600</name>
</gene>
<keyword evidence="3" id="KW-1185">Reference proteome</keyword>
<protein>
    <submittedName>
        <fullName evidence="2">Uncharacterized protein</fullName>
    </submittedName>
</protein>
<dbReference type="AlphaFoldDB" id="A0AAV4D0M0"/>